<keyword evidence="3" id="KW-1185">Reference proteome</keyword>
<gene>
    <name evidence="2" type="ORF">FB465_1707</name>
</gene>
<evidence type="ECO:0000313" key="3">
    <source>
        <dbReference type="Proteomes" id="UP000318416"/>
    </source>
</evidence>
<feature type="domain" description="MEDS" evidence="1">
    <location>
        <begin position="28"/>
        <end position="187"/>
    </location>
</feature>
<accession>A0A561EM74</accession>
<dbReference type="InterPro" id="IPR025847">
    <property type="entry name" value="MEDS_domain"/>
</dbReference>
<sequence length="212" mass="23412">MLTSEGTMQMASESIALGLSGLRIFPGDHICVFYPTRADRDAVVLPYLRQGLDAGHMCVGTMDSADAEGLLDTLRSQVDVPSALDRHQLEMYTSAESILRGAPFSAQTVLDFWERNIDKAQQAGFGFTRMVGEMEWALRQMPGVEALVGYEAALNQVVQRSPMVGLCLYELDQFGGDVLVDVLKTHPKMLIGGTVLDNPYYLQPDELHTLRQ</sequence>
<protein>
    <submittedName>
        <fullName evidence="2">DcmR-like sensory protein</fullName>
    </submittedName>
</protein>
<dbReference type="AlphaFoldDB" id="A0A561EM74"/>
<dbReference type="Proteomes" id="UP000318416">
    <property type="component" value="Unassembled WGS sequence"/>
</dbReference>
<dbReference type="EMBL" id="VIVR01000001">
    <property type="protein sequence ID" value="TWE16721.1"/>
    <property type="molecule type" value="Genomic_DNA"/>
</dbReference>
<evidence type="ECO:0000313" key="2">
    <source>
        <dbReference type="EMBL" id="TWE16721.1"/>
    </source>
</evidence>
<dbReference type="Pfam" id="PF14417">
    <property type="entry name" value="MEDS"/>
    <property type="match status" value="1"/>
</dbReference>
<comment type="caution">
    <text evidence="2">The sequence shown here is derived from an EMBL/GenBank/DDBJ whole genome shotgun (WGS) entry which is preliminary data.</text>
</comment>
<evidence type="ECO:0000259" key="1">
    <source>
        <dbReference type="Pfam" id="PF14417"/>
    </source>
</evidence>
<reference evidence="2 3" key="1">
    <citation type="submission" date="2019-06" db="EMBL/GenBank/DDBJ databases">
        <title>Sequencing the genomes of 1000 actinobacteria strains.</title>
        <authorList>
            <person name="Klenk H.-P."/>
        </authorList>
    </citation>
    <scope>NUCLEOTIDE SEQUENCE [LARGE SCALE GENOMIC DNA]</scope>
    <source>
        <strain evidence="2 3">DSM 41649</strain>
    </source>
</reference>
<organism evidence="2 3">
    <name type="scientific">Kitasatospora atroaurantiaca</name>
    <dbReference type="NCBI Taxonomy" id="285545"/>
    <lineage>
        <taxon>Bacteria</taxon>
        <taxon>Bacillati</taxon>
        <taxon>Actinomycetota</taxon>
        <taxon>Actinomycetes</taxon>
        <taxon>Kitasatosporales</taxon>
        <taxon>Streptomycetaceae</taxon>
        <taxon>Kitasatospora</taxon>
    </lineage>
</organism>
<name>A0A561EM74_9ACTN</name>
<proteinExistence type="predicted"/>